<evidence type="ECO:0000259" key="2">
    <source>
        <dbReference type="PROSITE" id="PS51857"/>
    </source>
</evidence>
<organism evidence="3 4">
    <name type="scientific">Saccharomonospora piscinae</name>
    <dbReference type="NCBI Taxonomy" id="687388"/>
    <lineage>
        <taxon>Bacteria</taxon>
        <taxon>Bacillati</taxon>
        <taxon>Actinomycetota</taxon>
        <taxon>Actinomycetes</taxon>
        <taxon>Pseudonocardiales</taxon>
        <taxon>Pseudonocardiaceae</taxon>
        <taxon>Saccharomonospora</taxon>
    </lineage>
</organism>
<dbReference type="RefSeq" id="WP_081195281.1">
    <property type="nucleotide sequence ID" value="NZ_MWIH01000009.1"/>
</dbReference>
<feature type="domain" description="CSD" evidence="2">
    <location>
        <begin position="1"/>
        <end position="65"/>
    </location>
</feature>
<feature type="compositionally biased region" description="Low complexity" evidence="1">
    <location>
        <begin position="73"/>
        <end position="83"/>
    </location>
</feature>
<gene>
    <name evidence="3" type="ORF">B1813_22450</name>
</gene>
<dbReference type="Proteomes" id="UP000192591">
    <property type="component" value="Unassembled WGS sequence"/>
</dbReference>
<dbReference type="InterPro" id="IPR002059">
    <property type="entry name" value="CSP_DNA-bd"/>
</dbReference>
<dbReference type="CDD" id="cd04458">
    <property type="entry name" value="CSP_CDS"/>
    <property type="match status" value="1"/>
</dbReference>
<dbReference type="InterPro" id="IPR011129">
    <property type="entry name" value="CSD"/>
</dbReference>
<dbReference type="PANTHER" id="PTHR46565:SF20">
    <property type="entry name" value="COLD SHOCK DOMAIN-CONTAINING PROTEIN 4"/>
    <property type="match status" value="1"/>
</dbReference>
<dbReference type="InterPro" id="IPR012340">
    <property type="entry name" value="NA-bd_OB-fold"/>
</dbReference>
<dbReference type="Pfam" id="PF00313">
    <property type="entry name" value="CSD"/>
    <property type="match status" value="1"/>
</dbReference>
<evidence type="ECO:0000313" key="3">
    <source>
        <dbReference type="EMBL" id="OQO89665.1"/>
    </source>
</evidence>
<accession>A0A1V8ZXM9</accession>
<reference evidence="3 4" key="1">
    <citation type="submission" date="2017-02" db="EMBL/GenBank/DDBJ databases">
        <title>Draft genome of Saccharomonospora sp. 154.</title>
        <authorList>
            <person name="Alonso-Carmona G.S."/>
            <person name="De La Haba R."/>
            <person name="Vera-Gargallo B."/>
            <person name="Sandoval-Trujillo A.H."/>
            <person name="Ramirez-Duran N."/>
            <person name="Ventosa A."/>
        </authorList>
    </citation>
    <scope>NUCLEOTIDE SEQUENCE [LARGE SCALE GENOMIC DNA]</scope>
    <source>
        <strain evidence="3 4">LRS4.154</strain>
    </source>
</reference>
<protein>
    <submittedName>
        <fullName evidence="3">DNA-binding protein</fullName>
    </submittedName>
</protein>
<dbReference type="PRINTS" id="PR00050">
    <property type="entry name" value="COLDSHOCK"/>
</dbReference>
<proteinExistence type="predicted"/>
<dbReference type="PROSITE" id="PS51857">
    <property type="entry name" value="CSD_2"/>
    <property type="match status" value="1"/>
</dbReference>
<dbReference type="SUPFAM" id="SSF50249">
    <property type="entry name" value="Nucleic acid-binding proteins"/>
    <property type="match status" value="1"/>
</dbReference>
<evidence type="ECO:0000256" key="1">
    <source>
        <dbReference type="SAM" id="MobiDB-lite"/>
    </source>
</evidence>
<name>A0A1V8ZXM9_SACPI</name>
<sequence length="141" mass="15200">MVTGKVLRFDEFKGYGFVSPSTGGDDVFIHVNDLEFDKRLLRPGAFVEFEVEDGDRGPKASCVRLTSGGEATPSSSAAPVSSSGQSERPDDGLVDVLSTKEFLAEVTEALLEAAPTATGEEIRNIRERLLRIGHSRGWVDA</sequence>
<evidence type="ECO:0000313" key="4">
    <source>
        <dbReference type="Proteomes" id="UP000192591"/>
    </source>
</evidence>
<comment type="caution">
    <text evidence="3">The sequence shown here is derived from an EMBL/GenBank/DDBJ whole genome shotgun (WGS) entry which is preliminary data.</text>
</comment>
<dbReference type="AlphaFoldDB" id="A0A1V8ZXM9"/>
<keyword evidence="4" id="KW-1185">Reference proteome</keyword>
<feature type="region of interest" description="Disordered" evidence="1">
    <location>
        <begin position="53"/>
        <end position="92"/>
    </location>
</feature>
<dbReference type="STRING" id="1962155.B1813_22450"/>
<dbReference type="SMART" id="SM00357">
    <property type="entry name" value="CSP"/>
    <property type="match status" value="1"/>
</dbReference>
<dbReference type="EMBL" id="MWIH01000009">
    <property type="protein sequence ID" value="OQO89665.1"/>
    <property type="molecule type" value="Genomic_DNA"/>
</dbReference>
<keyword evidence="3" id="KW-0238">DNA-binding</keyword>
<dbReference type="PANTHER" id="PTHR46565">
    <property type="entry name" value="COLD SHOCK DOMAIN PROTEIN 2"/>
    <property type="match status" value="1"/>
</dbReference>
<dbReference type="GO" id="GO:0003677">
    <property type="term" value="F:DNA binding"/>
    <property type="evidence" value="ECO:0007669"/>
    <property type="project" value="UniProtKB-KW"/>
</dbReference>
<dbReference type="Gene3D" id="2.40.50.140">
    <property type="entry name" value="Nucleic acid-binding proteins"/>
    <property type="match status" value="1"/>
</dbReference>